<dbReference type="GO" id="GO:0030170">
    <property type="term" value="F:pyridoxal phosphate binding"/>
    <property type="evidence" value="ECO:0007669"/>
    <property type="project" value="InterPro"/>
</dbReference>
<dbReference type="PANTHER" id="PTHR45688:SF13">
    <property type="entry name" value="ALANINE--GLYOXYLATE AMINOTRANSFERASE 2-LIKE"/>
    <property type="match status" value="1"/>
</dbReference>
<keyword evidence="3" id="KW-0808">Transferase</keyword>
<organism evidence="3">
    <name type="scientific">hydrothermal vent metagenome</name>
    <dbReference type="NCBI Taxonomy" id="652676"/>
    <lineage>
        <taxon>unclassified sequences</taxon>
        <taxon>metagenomes</taxon>
        <taxon>ecological metagenomes</taxon>
    </lineage>
</organism>
<protein>
    <submittedName>
        <fullName evidence="3">Pyridoxal phosphate-dependent aminotransferase</fullName>
    </submittedName>
</protein>
<dbReference type="GO" id="GO:0008483">
    <property type="term" value="F:transaminase activity"/>
    <property type="evidence" value="ECO:0007669"/>
    <property type="project" value="UniProtKB-KW"/>
</dbReference>
<dbReference type="CDD" id="cd00610">
    <property type="entry name" value="OAT_like"/>
    <property type="match status" value="1"/>
</dbReference>
<dbReference type="GO" id="GO:0005739">
    <property type="term" value="C:mitochondrion"/>
    <property type="evidence" value="ECO:0007669"/>
    <property type="project" value="TreeGrafter"/>
</dbReference>
<reference evidence="3" key="1">
    <citation type="submission" date="2018-06" db="EMBL/GenBank/DDBJ databases">
        <authorList>
            <person name="Zhirakovskaya E."/>
        </authorList>
    </citation>
    <scope>NUCLEOTIDE SEQUENCE</scope>
</reference>
<sequence>MHGGIDSSDRIRDGRDTDTLLKIADESLLRHAGAFDGLLVDRAFGTTIWDREGNQYLDFTSGQLCATFGHNPPELRDAIAASFDRAVHSSSLLPSEEVILLAERLLELLPPRLSKVTLLSTGSEATEVGLKAAKMATGRWESIGVSRSYHGHTAGAASVTFLPRRRGNGPGQPGVHAIPAPYCFRCPLGATYPQCGFACIDVGMATVDAQRTSEVAACIIEPILSTGGMIEPPSGYLTHLRERCDERGIHLILDEAQTGLGRTGDMFAFERSNVVPDVLALSKSLGGGFPLAAVVVTDTIAEQAERNGFRFLTSHMNEPSMAMIGLAMLSLATEHLQRASAATQGRRLKRGLEELMRDAEIIGDVRGRGLLLGIEFVTDRASMNPAPKAATSVAKACRQHGLLIQVASGNVWRIAPPLTVSNDEIDRALSIIREGITKHERAQDHHEVGPVRITQAANAANIR</sequence>
<name>A0A3B0RML1_9ZZZZ</name>
<keyword evidence="2" id="KW-0663">Pyridoxal phosphate</keyword>
<proteinExistence type="inferred from homology"/>
<dbReference type="InterPro" id="IPR015421">
    <property type="entry name" value="PyrdxlP-dep_Trfase_major"/>
</dbReference>
<dbReference type="Gene3D" id="3.40.640.10">
    <property type="entry name" value="Type I PLP-dependent aspartate aminotransferase-like (Major domain)"/>
    <property type="match status" value="1"/>
</dbReference>
<dbReference type="EMBL" id="UOEI01000127">
    <property type="protein sequence ID" value="VAV94480.1"/>
    <property type="molecule type" value="Genomic_DNA"/>
</dbReference>
<dbReference type="AlphaFoldDB" id="A0A3B0RML1"/>
<dbReference type="Pfam" id="PF00202">
    <property type="entry name" value="Aminotran_3"/>
    <property type="match status" value="1"/>
</dbReference>
<dbReference type="PANTHER" id="PTHR45688">
    <property type="match status" value="1"/>
</dbReference>
<dbReference type="SUPFAM" id="SSF53383">
    <property type="entry name" value="PLP-dependent transferases"/>
    <property type="match status" value="1"/>
</dbReference>
<dbReference type="Gene3D" id="3.90.1150.10">
    <property type="entry name" value="Aspartate Aminotransferase, domain 1"/>
    <property type="match status" value="1"/>
</dbReference>
<dbReference type="InterPro" id="IPR005814">
    <property type="entry name" value="Aminotrans_3"/>
</dbReference>
<dbReference type="InterPro" id="IPR015424">
    <property type="entry name" value="PyrdxlP-dep_Trfase"/>
</dbReference>
<evidence type="ECO:0000313" key="3">
    <source>
        <dbReference type="EMBL" id="VAV94480.1"/>
    </source>
</evidence>
<accession>A0A3B0RML1</accession>
<dbReference type="PIRSF" id="PIRSF000521">
    <property type="entry name" value="Transaminase_4ab_Lys_Orn"/>
    <property type="match status" value="1"/>
</dbReference>
<gene>
    <name evidence="3" type="ORF">MNBD_ACTINO01-120</name>
</gene>
<keyword evidence="3" id="KW-0032">Aminotransferase</keyword>
<comment type="similarity">
    <text evidence="1">Belongs to the class-III pyridoxal-phosphate-dependent aminotransferase family.</text>
</comment>
<dbReference type="PROSITE" id="PS00600">
    <property type="entry name" value="AA_TRANSFER_CLASS_3"/>
    <property type="match status" value="1"/>
</dbReference>
<dbReference type="InterPro" id="IPR049704">
    <property type="entry name" value="Aminotrans_3_PPA_site"/>
</dbReference>
<evidence type="ECO:0000256" key="2">
    <source>
        <dbReference type="ARBA" id="ARBA00022898"/>
    </source>
</evidence>
<dbReference type="InterPro" id="IPR015422">
    <property type="entry name" value="PyrdxlP-dep_Trfase_small"/>
</dbReference>
<evidence type="ECO:0000256" key="1">
    <source>
        <dbReference type="ARBA" id="ARBA00008954"/>
    </source>
</evidence>